<name>A0A4Z0J761_9LACO</name>
<feature type="signal peptide" evidence="1">
    <location>
        <begin position="1"/>
        <end position="28"/>
    </location>
</feature>
<gene>
    <name evidence="2" type="ORF">EGT51_08715</name>
</gene>
<reference evidence="2 3" key="1">
    <citation type="submission" date="2018-10" db="EMBL/GenBank/DDBJ databases">
        <title>Lactobacillus sp. R7 and Lactobacillus sp. R19 isolated from fermented mustard green product of Taiwan.</title>
        <authorList>
            <person name="Lin S.-T."/>
        </authorList>
    </citation>
    <scope>NUCLEOTIDE SEQUENCE [LARGE SCALE GENOMIC DNA]</scope>
    <source>
        <strain evidence="2 3">BCRC 81129</strain>
    </source>
</reference>
<evidence type="ECO:0000313" key="3">
    <source>
        <dbReference type="Proteomes" id="UP000297348"/>
    </source>
</evidence>
<accession>A0A4Z0J761</accession>
<dbReference type="EMBL" id="RKLX01000013">
    <property type="protein sequence ID" value="TGD18382.1"/>
    <property type="molecule type" value="Genomic_DNA"/>
</dbReference>
<evidence type="ECO:0000313" key="2">
    <source>
        <dbReference type="EMBL" id="TGD18382.1"/>
    </source>
</evidence>
<dbReference type="AlphaFoldDB" id="A0A4Z0J761"/>
<keyword evidence="1" id="KW-0732">Signal</keyword>
<sequence length="141" mass="16054">MKKIVYTTLAIGLAVTGLGVANPTIASAKTTYLPKTVRSHTWYRLTDGAQGGFHDKTTFKGNHFTVKVKGSSLHYHWHFTGLKKHTKTTYYGRLHYSKKRSELVKVKIFSHKHFDIIPKHVFHLAGNYTGNESYGAMIFKR</sequence>
<feature type="chain" id="PRO_5021341308" evidence="1">
    <location>
        <begin position="29"/>
        <end position="141"/>
    </location>
</feature>
<protein>
    <submittedName>
        <fullName evidence="2">Uncharacterized protein</fullName>
    </submittedName>
</protein>
<organism evidence="2 3">
    <name type="scientific">Levilactobacillus suantsaiihabitans</name>
    <dbReference type="NCBI Taxonomy" id="2487722"/>
    <lineage>
        <taxon>Bacteria</taxon>
        <taxon>Bacillati</taxon>
        <taxon>Bacillota</taxon>
        <taxon>Bacilli</taxon>
        <taxon>Lactobacillales</taxon>
        <taxon>Lactobacillaceae</taxon>
        <taxon>Levilactobacillus</taxon>
    </lineage>
</organism>
<proteinExistence type="predicted"/>
<dbReference type="Proteomes" id="UP000297348">
    <property type="component" value="Unassembled WGS sequence"/>
</dbReference>
<dbReference type="RefSeq" id="WP_135368303.1">
    <property type="nucleotide sequence ID" value="NZ_RKLX01000013.1"/>
</dbReference>
<evidence type="ECO:0000256" key="1">
    <source>
        <dbReference type="SAM" id="SignalP"/>
    </source>
</evidence>
<comment type="caution">
    <text evidence="2">The sequence shown here is derived from an EMBL/GenBank/DDBJ whole genome shotgun (WGS) entry which is preliminary data.</text>
</comment>
<dbReference type="OrthoDB" id="2321527at2"/>
<keyword evidence="3" id="KW-1185">Reference proteome</keyword>